<dbReference type="InterPro" id="IPR035067">
    <property type="entry name" value="V-type_ATPase_csu/dsu"/>
</dbReference>
<evidence type="ECO:0000256" key="2">
    <source>
        <dbReference type="ARBA" id="ARBA00022448"/>
    </source>
</evidence>
<gene>
    <name evidence="4" type="ORF">FYJ52_05865</name>
</gene>
<organism evidence="4 5">
    <name type="scientific">Pseudoramibacter porci</name>
    <dbReference type="NCBI Taxonomy" id="2606631"/>
    <lineage>
        <taxon>Bacteria</taxon>
        <taxon>Bacillati</taxon>
        <taxon>Bacillota</taxon>
        <taxon>Clostridia</taxon>
        <taxon>Eubacteriales</taxon>
        <taxon>Eubacteriaceae</taxon>
        <taxon>Pseudoramibacter</taxon>
    </lineage>
</organism>
<comment type="similarity">
    <text evidence="1">Belongs to the V-ATPase V0D/AC39 subunit family.</text>
</comment>
<keyword evidence="5" id="KW-1185">Reference proteome</keyword>
<dbReference type="RefSeq" id="WP_154576299.1">
    <property type="nucleotide sequence ID" value="NZ_VUMO01000006.1"/>
</dbReference>
<evidence type="ECO:0000256" key="3">
    <source>
        <dbReference type="ARBA" id="ARBA00023065"/>
    </source>
</evidence>
<dbReference type="Proteomes" id="UP000461754">
    <property type="component" value="Unassembled WGS sequence"/>
</dbReference>
<protein>
    <submittedName>
        <fullName evidence="4">V-type ATPase subunit</fullName>
    </submittedName>
</protein>
<proteinExistence type="inferred from homology"/>
<dbReference type="AlphaFoldDB" id="A0A7X2NG01"/>
<dbReference type="InterPro" id="IPR050873">
    <property type="entry name" value="V-ATPase_V0D/AC39_subunit"/>
</dbReference>
<name>A0A7X2NG01_9FIRM</name>
<dbReference type="Gene3D" id="1.10.132.50">
    <property type="entry name" value="ATP synthase (C/AC39) subunit, domain 3"/>
    <property type="match status" value="1"/>
</dbReference>
<dbReference type="PANTHER" id="PTHR38682">
    <property type="entry name" value="V-TYPE ATP SYNTHASE SUBUNIT C"/>
    <property type="match status" value="1"/>
</dbReference>
<dbReference type="PANTHER" id="PTHR38682:SF1">
    <property type="entry name" value="V-TYPE ATP SYNTHASE SUBUNIT C"/>
    <property type="match status" value="1"/>
</dbReference>
<dbReference type="InterPro" id="IPR002843">
    <property type="entry name" value="ATPase_V0-cplx_csu/dsu"/>
</dbReference>
<dbReference type="Gene3D" id="1.20.1690.10">
    <property type="entry name" value="V-type ATP synthase subunit C domain"/>
    <property type="match status" value="2"/>
</dbReference>
<dbReference type="SUPFAM" id="SSF103486">
    <property type="entry name" value="V-type ATP synthase subunit C"/>
    <property type="match status" value="1"/>
</dbReference>
<dbReference type="EMBL" id="VUMO01000006">
    <property type="protein sequence ID" value="MSS19921.1"/>
    <property type="molecule type" value="Genomic_DNA"/>
</dbReference>
<evidence type="ECO:0000313" key="4">
    <source>
        <dbReference type="EMBL" id="MSS19921.1"/>
    </source>
</evidence>
<dbReference type="GO" id="GO:0046961">
    <property type="term" value="F:proton-transporting ATPase activity, rotational mechanism"/>
    <property type="evidence" value="ECO:0007669"/>
    <property type="project" value="InterPro"/>
</dbReference>
<dbReference type="Pfam" id="PF01992">
    <property type="entry name" value="vATP-synt_AC39"/>
    <property type="match status" value="1"/>
</dbReference>
<evidence type="ECO:0000313" key="5">
    <source>
        <dbReference type="Proteomes" id="UP000461754"/>
    </source>
</evidence>
<sequence>MSGISYPFAVGRIKGLENKLIDQNVWQRLSEAEDEPAMIKILKENSYGSSGNGSHTVNEMVASELNEVNLDIKSISPDPTLTNLFYYPEDAYNIKILLKGILIRKDAKSLLHPSGVIDVTNLIDAISDENYNDLPPIIGKSIKDSLDLDDPFEISQKIDNAVLITIRDTLITHHNILLKHYFDIIFDKINILAILRGNALKWNPERIIQLLFDGGTLDPKDMCKAIGQTDKQLYSYLATGPNRATYRKILEGYSKQHIISEVESQLDDFAFSTIHEEKNDSFGIGPIINYLLEKRREGASLRVMAAQKNNPSNHLEKKTYRGDV</sequence>
<dbReference type="InterPro" id="IPR036079">
    <property type="entry name" value="ATPase_csu/dsu_sf"/>
</dbReference>
<comment type="caution">
    <text evidence="4">The sequence shown here is derived from an EMBL/GenBank/DDBJ whole genome shotgun (WGS) entry which is preliminary data.</text>
</comment>
<keyword evidence="3" id="KW-0406">Ion transport</keyword>
<accession>A0A7X2NG01</accession>
<reference evidence="4 5" key="1">
    <citation type="submission" date="2019-08" db="EMBL/GenBank/DDBJ databases">
        <title>In-depth cultivation of the pig gut microbiome towards novel bacterial diversity and tailored functional studies.</title>
        <authorList>
            <person name="Wylensek D."/>
            <person name="Hitch T.C.A."/>
            <person name="Clavel T."/>
        </authorList>
    </citation>
    <scope>NUCLEOTIDE SEQUENCE [LARGE SCALE GENOMIC DNA]</scope>
    <source>
        <strain evidence="4 5">RF-744-FAT-4</strain>
    </source>
</reference>
<dbReference type="InterPro" id="IPR044911">
    <property type="entry name" value="V-type_ATPase_csu/dsu_dom_3"/>
</dbReference>
<evidence type="ECO:0000256" key="1">
    <source>
        <dbReference type="ARBA" id="ARBA00006709"/>
    </source>
</evidence>
<keyword evidence="2" id="KW-0813">Transport</keyword>